<evidence type="ECO:0008006" key="4">
    <source>
        <dbReference type="Google" id="ProtNLM"/>
    </source>
</evidence>
<accession>A0A4Q9MHL2</accession>
<dbReference type="Proteomes" id="UP000292957">
    <property type="component" value="Unassembled WGS sequence"/>
</dbReference>
<proteinExistence type="predicted"/>
<feature type="signal peptide" evidence="2">
    <location>
        <begin position="1"/>
        <end position="20"/>
    </location>
</feature>
<feature type="chain" id="PRO_5020590937" description="Secreted protein" evidence="2">
    <location>
        <begin position="21"/>
        <end position="92"/>
    </location>
</feature>
<evidence type="ECO:0000256" key="2">
    <source>
        <dbReference type="SAM" id="SignalP"/>
    </source>
</evidence>
<keyword evidence="2" id="KW-0732">Signal</keyword>
<reference evidence="3" key="1">
    <citation type="submission" date="2019-01" db="EMBL/GenBank/DDBJ databases">
        <title>Draft genome sequences of three monokaryotic isolates of the white-rot basidiomycete fungus Dichomitus squalens.</title>
        <authorList>
            <consortium name="DOE Joint Genome Institute"/>
            <person name="Lopez S.C."/>
            <person name="Andreopoulos B."/>
            <person name="Pangilinan J."/>
            <person name="Lipzen A."/>
            <person name="Riley R."/>
            <person name="Ahrendt S."/>
            <person name="Ng V."/>
            <person name="Barry K."/>
            <person name="Daum C."/>
            <person name="Grigoriev I.V."/>
            <person name="Hilden K.S."/>
            <person name="Makela M.R."/>
            <person name="de Vries R.P."/>
        </authorList>
    </citation>
    <scope>NUCLEOTIDE SEQUENCE [LARGE SCALE GENOMIC DNA]</scope>
    <source>
        <strain evidence="3">OM18370.1</strain>
    </source>
</reference>
<evidence type="ECO:0000256" key="1">
    <source>
        <dbReference type="SAM" id="MobiDB-lite"/>
    </source>
</evidence>
<name>A0A4Q9MHL2_9APHY</name>
<protein>
    <recommendedName>
        <fullName evidence="4">Secreted protein</fullName>
    </recommendedName>
</protein>
<sequence length="92" mass="9919">MQFMTCLRLSSFSLPSYVVGVPPCAPTSRSWTPGSVWTALNVAVQVDALAGHTGTRCRFPRLKFSASRPRRSSYNPSASVAEVTSVDVGVTR</sequence>
<dbReference type="EMBL" id="ML143457">
    <property type="protein sequence ID" value="TBU25642.1"/>
    <property type="molecule type" value="Genomic_DNA"/>
</dbReference>
<feature type="region of interest" description="Disordered" evidence="1">
    <location>
        <begin position="69"/>
        <end position="92"/>
    </location>
</feature>
<gene>
    <name evidence="3" type="ORF">BD311DRAFT_764091</name>
</gene>
<dbReference type="AlphaFoldDB" id="A0A4Q9MHL2"/>
<organism evidence="3">
    <name type="scientific">Dichomitus squalens</name>
    <dbReference type="NCBI Taxonomy" id="114155"/>
    <lineage>
        <taxon>Eukaryota</taxon>
        <taxon>Fungi</taxon>
        <taxon>Dikarya</taxon>
        <taxon>Basidiomycota</taxon>
        <taxon>Agaricomycotina</taxon>
        <taxon>Agaricomycetes</taxon>
        <taxon>Polyporales</taxon>
        <taxon>Polyporaceae</taxon>
        <taxon>Dichomitus</taxon>
    </lineage>
</organism>
<evidence type="ECO:0000313" key="3">
    <source>
        <dbReference type="EMBL" id="TBU25642.1"/>
    </source>
</evidence>